<dbReference type="Proteomes" id="UP001361570">
    <property type="component" value="Unassembled WGS sequence"/>
</dbReference>
<evidence type="ECO:0000313" key="1">
    <source>
        <dbReference type="EMBL" id="MEI4271169.1"/>
    </source>
</evidence>
<proteinExistence type="predicted"/>
<sequence>MIEVVRDAGTRNHWHGVGDVRSFLSRHRIVLPGDTGFMDTEVGSVGAGR</sequence>
<name>A0ABU8DQQ7_9ACTN</name>
<accession>A0ABU8DQQ7</accession>
<dbReference type="RefSeq" id="WP_336403312.1">
    <property type="nucleotide sequence ID" value="NZ_JBAPLU010000004.1"/>
</dbReference>
<dbReference type="EMBL" id="JBAPLU010000004">
    <property type="protein sequence ID" value="MEI4271169.1"/>
    <property type="molecule type" value="Genomic_DNA"/>
</dbReference>
<organism evidence="1 2">
    <name type="scientific">Klenkia sesuvii</name>
    <dbReference type="NCBI Taxonomy" id="3103137"/>
    <lineage>
        <taxon>Bacteria</taxon>
        <taxon>Bacillati</taxon>
        <taxon>Actinomycetota</taxon>
        <taxon>Actinomycetes</taxon>
        <taxon>Geodermatophilales</taxon>
        <taxon>Geodermatophilaceae</taxon>
        <taxon>Klenkia</taxon>
    </lineage>
</organism>
<gene>
    <name evidence="1" type="ORF">TEK04_05500</name>
</gene>
<evidence type="ECO:0000313" key="2">
    <source>
        <dbReference type="Proteomes" id="UP001361570"/>
    </source>
</evidence>
<keyword evidence="2" id="KW-1185">Reference proteome</keyword>
<protein>
    <submittedName>
        <fullName evidence="1">Uncharacterized protein</fullName>
    </submittedName>
</protein>
<reference evidence="1 2" key="1">
    <citation type="submission" date="2024-03" db="EMBL/GenBank/DDBJ databases">
        <title>Draft genome sequence of Klenkia sp. LSe6-5.</title>
        <authorList>
            <person name="Duangmal K."/>
            <person name="Chantavorakit T."/>
        </authorList>
    </citation>
    <scope>NUCLEOTIDE SEQUENCE [LARGE SCALE GENOMIC DNA]</scope>
    <source>
        <strain evidence="1 2">LSe6-5</strain>
    </source>
</reference>
<comment type="caution">
    <text evidence="1">The sequence shown here is derived from an EMBL/GenBank/DDBJ whole genome shotgun (WGS) entry which is preliminary data.</text>
</comment>